<organism evidence="2 4">
    <name type="scientific">Borrelia miyamotoi</name>
    <dbReference type="NCBI Taxonomy" id="47466"/>
    <lineage>
        <taxon>Bacteria</taxon>
        <taxon>Pseudomonadati</taxon>
        <taxon>Spirochaetota</taxon>
        <taxon>Spirochaetia</taxon>
        <taxon>Spirochaetales</taxon>
        <taxon>Borreliaceae</taxon>
        <taxon>Borrelia</taxon>
    </lineage>
</organism>
<geneLocation type="plasmid" evidence="1 3">
    <name>pYekat-1-lp70</name>
</geneLocation>
<dbReference type="EMBL" id="CP024335">
    <property type="protein sequence ID" value="WDE71648.1"/>
    <property type="molecule type" value="Genomic_DNA"/>
</dbReference>
<reference evidence="2" key="2">
    <citation type="submission" date="2022-12" db="EMBL/GenBank/DDBJ databases">
        <title>B. miyamotoi WGS.</title>
        <authorList>
            <person name="Kuleshov K.V."/>
            <person name="Hoornstra D."/>
            <person name="Hovius J.W."/>
            <person name="Platonov A.E."/>
            <person name="Telford S.R. III."/>
        </authorList>
    </citation>
    <scope>NUCLEOTIDE SEQUENCE</scope>
    <source>
        <strain evidence="2">Yekat-76</strain>
        <plasmid evidence="2">pYekat-76-lp70</plasmid>
    </source>
</reference>
<accession>A0AAQ3HFP1</accession>
<evidence type="ECO:0000313" key="2">
    <source>
        <dbReference type="EMBL" id="WEG86043.1"/>
    </source>
</evidence>
<evidence type="ECO:0000313" key="1">
    <source>
        <dbReference type="EMBL" id="WDE71648.1"/>
    </source>
</evidence>
<name>A0AAQ3HFP1_9SPIR</name>
<gene>
    <name evidence="1" type="ORF">CNO13_06565</name>
    <name evidence="2" type="ORF">EZU67_007050</name>
</gene>
<reference evidence="1" key="3">
    <citation type="submission" date="2022-12" db="EMBL/GenBank/DDBJ databases">
        <title>Whole genome sequencing of Borrelia miyamotoi strains isolated at the Russian territory.</title>
        <authorList>
            <person name="Kuleshov K.V."/>
            <person name="Platonov A.E."/>
            <person name="Goptar I.A."/>
            <person name="Shipulin G.A."/>
            <person name="Markelov M.L."/>
            <person name="Koetsveld J."/>
            <person name="Kolyasnikova N.M."/>
            <person name="Sarksyan D.S."/>
            <person name="Toporkova M.G."/>
            <person name="Hovius J.W."/>
        </authorList>
    </citation>
    <scope>NUCLEOTIDE SEQUENCE</scope>
    <source>
        <strain evidence="1">Yekat-1</strain>
        <plasmid evidence="1">pYekat-1-lp70</plasmid>
    </source>
</reference>
<evidence type="ECO:0000313" key="4">
    <source>
        <dbReference type="Proteomes" id="UP000291995"/>
    </source>
</evidence>
<keyword evidence="3" id="KW-1185">Reference proteome</keyword>
<protein>
    <submittedName>
        <fullName evidence="2">DUF735 family protein</fullName>
    </submittedName>
</protein>
<proteinExistence type="predicted"/>
<geneLocation type="plasmid" evidence="2 4">
    <name>pYekat-76-lp70</name>
</geneLocation>
<dbReference type="Proteomes" id="UP000291995">
    <property type="component" value="Plasmid pYekat-76-lp70"/>
</dbReference>
<keyword evidence="2" id="KW-0614">Plasmid</keyword>
<evidence type="ECO:0000313" key="3">
    <source>
        <dbReference type="Proteomes" id="UP000230633"/>
    </source>
</evidence>
<dbReference type="Pfam" id="PF05246">
    <property type="entry name" value="DUF735"/>
    <property type="match status" value="1"/>
</dbReference>
<dbReference type="EMBL" id="CP117139">
    <property type="protein sequence ID" value="WEG86043.1"/>
    <property type="molecule type" value="Genomic_DNA"/>
</dbReference>
<dbReference type="RefSeq" id="WP_255315141.1">
    <property type="nucleotide sequence ID" value="NZ_CP024207.2"/>
</dbReference>
<reference evidence="3" key="1">
    <citation type="submission" date="2017-10" db="EMBL/GenBank/DDBJ databases">
        <title>Whole genome sequencing of Borrelia miyamotoi strains isolated at the Russian territory.</title>
        <authorList>
            <person name="Kuleshov K.V."/>
            <person name="Platonov A.E."/>
            <person name="Goptar I.A."/>
            <person name="Shipulin G.A."/>
            <person name="Markelov M.L."/>
            <person name="Koetsveld J."/>
            <person name="Kolyasnikova N.M."/>
            <person name="Sarksyan D.S."/>
            <person name="Toporkova M.G."/>
            <person name="Hovius J.W."/>
        </authorList>
    </citation>
    <scope>NUCLEOTIDE SEQUENCE [LARGE SCALE GENOMIC DNA]</scope>
    <source>
        <strain evidence="3">Yekat-1</strain>
        <plasmid evidence="3">pYekat-1-lp70</plasmid>
    </source>
</reference>
<dbReference type="AlphaFoldDB" id="A0AAQ3HFP1"/>
<dbReference type="InterPro" id="IPR007910">
    <property type="entry name" value="DUF735"/>
</dbReference>
<dbReference type="Proteomes" id="UP000230633">
    <property type="component" value="Plasmid pYekat-1-lp70"/>
</dbReference>
<sequence>MRHIGTDESFTRLFKAFLNVNIEINTPAAGVINIKLHQY</sequence>